<evidence type="ECO:0000313" key="2">
    <source>
        <dbReference type="Proteomes" id="UP000203589"/>
    </source>
</evidence>
<proteinExistence type="predicted"/>
<evidence type="ECO:0000313" key="1">
    <source>
        <dbReference type="EMBL" id="ASP22728.1"/>
    </source>
</evidence>
<dbReference type="Proteomes" id="UP000203589">
    <property type="component" value="Chromosome"/>
</dbReference>
<protein>
    <submittedName>
        <fullName evidence="1">Uncharacterized protein</fullName>
    </submittedName>
</protein>
<dbReference type="EMBL" id="CP022540">
    <property type="protein sequence ID" value="ASP22728.1"/>
    <property type="molecule type" value="Genomic_DNA"/>
</dbReference>
<organism evidence="1 2">
    <name type="scientific">Antarctobacter heliothermus</name>
    <dbReference type="NCBI Taxonomy" id="74033"/>
    <lineage>
        <taxon>Bacteria</taxon>
        <taxon>Pseudomonadati</taxon>
        <taxon>Pseudomonadota</taxon>
        <taxon>Alphaproteobacteria</taxon>
        <taxon>Rhodobacterales</taxon>
        <taxon>Roseobacteraceae</taxon>
        <taxon>Antarctobacter</taxon>
    </lineage>
</organism>
<name>A0A222E9M0_9RHOB</name>
<accession>A0A222E9M0</accession>
<dbReference type="AlphaFoldDB" id="A0A222E9M0"/>
<dbReference type="KEGG" id="aht:ANTHELSMS3_04122"/>
<dbReference type="OrthoDB" id="7877183at2"/>
<reference evidence="1 2" key="1">
    <citation type="submission" date="2017-07" db="EMBL/GenBank/DDBJ databases">
        <title>Genome Sequence of Antarctobacter heliothermus Strain SMS3 Isolated from a culture of the Diatom Skeletonema marinoi.</title>
        <authorList>
            <person name="Topel M."/>
            <person name="Pinder M.I.M."/>
            <person name="Johansson O.N."/>
            <person name="Kourtchenko O."/>
            <person name="Godhe A."/>
            <person name="Clarke A.K."/>
        </authorList>
    </citation>
    <scope>NUCLEOTIDE SEQUENCE [LARGE SCALE GENOMIC DNA]</scope>
    <source>
        <strain evidence="1 2">SMS3</strain>
    </source>
</reference>
<dbReference type="RefSeq" id="WP_094036446.1">
    <property type="nucleotide sequence ID" value="NZ_CP022540.1"/>
</dbReference>
<sequence>MSIELILTQLQCRVETPERAFELACMGYMQWLGGLPGCASYEAEAVRAWLRAQPFVRTDPAVAVFCGLLDTSLRHPGRALDLTLPRPQRRGGARNRRLLL</sequence>
<keyword evidence="2" id="KW-1185">Reference proteome</keyword>
<gene>
    <name evidence="1" type="ORF">ANTHELSMS3_04122</name>
</gene>